<evidence type="ECO:0000256" key="3">
    <source>
        <dbReference type="ARBA" id="ARBA00022692"/>
    </source>
</evidence>
<evidence type="ECO:0000256" key="10">
    <source>
        <dbReference type="SAM" id="Phobius"/>
    </source>
</evidence>
<feature type="transmembrane region" description="Helical" evidence="10">
    <location>
        <begin position="476"/>
        <end position="500"/>
    </location>
</feature>
<reference evidence="11 12" key="1">
    <citation type="submission" date="2019-09" db="EMBL/GenBank/DDBJ databases">
        <title>Genome sequence and assembly of Adhaeribacter sp.</title>
        <authorList>
            <person name="Chhetri G."/>
        </authorList>
    </citation>
    <scope>NUCLEOTIDE SEQUENCE [LARGE SCALE GENOMIC DNA]</scope>
    <source>
        <strain evidence="11 12">DK36</strain>
    </source>
</reference>
<comment type="caution">
    <text evidence="11">The sequence shown here is derived from an EMBL/GenBank/DDBJ whole genome shotgun (WGS) entry which is preliminary data.</text>
</comment>
<feature type="transmembrane region" description="Helical" evidence="10">
    <location>
        <begin position="55"/>
        <end position="83"/>
    </location>
</feature>
<keyword evidence="7 10" id="KW-0472">Membrane</keyword>
<dbReference type="NCBIfam" id="TIGR01695">
    <property type="entry name" value="murJ_mviN"/>
    <property type="match status" value="1"/>
</dbReference>
<dbReference type="AlphaFoldDB" id="A0A5M6DB09"/>
<keyword evidence="3 10" id="KW-0812">Transmembrane</keyword>
<evidence type="ECO:0000313" key="11">
    <source>
        <dbReference type="EMBL" id="KAA5544754.1"/>
    </source>
</evidence>
<evidence type="ECO:0000256" key="7">
    <source>
        <dbReference type="ARBA" id="ARBA00023136"/>
    </source>
</evidence>
<feature type="transmembrane region" description="Helical" evidence="10">
    <location>
        <begin position="355"/>
        <end position="375"/>
    </location>
</feature>
<dbReference type="PANTHER" id="PTHR47019">
    <property type="entry name" value="LIPID II FLIPPASE MURJ"/>
    <property type="match status" value="1"/>
</dbReference>
<feature type="transmembrane region" description="Helical" evidence="10">
    <location>
        <begin position="169"/>
        <end position="189"/>
    </location>
</feature>
<dbReference type="GO" id="GO:0008360">
    <property type="term" value="P:regulation of cell shape"/>
    <property type="evidence" value="ECO:0007669"/>
    <property type="project" value="UniProtKB-KW"/>
</dbReference>
<comment type="similarity">
    <text evidence="9">Belongs to the MurJ/MviN family.</text>
</comment>
<sequence length="519" mass="57859">MNQFKISSNKLLLNALNLLKSNLILSFITLLGMLFNFISQLVIASLFGTTIERDAYFVAMAFPAYLSAVLLGAYGVVFLPAFIQKQKDGYKKSKVFVSNNINIIFIIVTVVTIGGIIYAKEILSFTAAGLNGEELDLATQIFKFLLPVVIFQSLINILSSVSQSQNNFVLPAISPIVTSIVSLVFLIILFPYYGILSLAIGTLVGNFLSLLLFMPVLTKNYTFHINFYDKDFHRVVIISLPLLLSGLITRSNSLFERFVASTLPQGSISYLGYATQIQNILCSVAISSIGTIIFPLLAKKWAENDLDLTRKYYSNGIRLILIITVPIAILFVFEGEVVIQMIFERGNFLHESTIIVSRVFSLLALSFICTSLASVVSKIFYLTGKTVVVSLTEVFVSLVYFLISLLLVKDFSFYGLAAASSLTTFMSILIILYLGNKLLKGIDFVYILKGPAIVLIFSIASITIIDYLLLPHIVGLNIYLLNFLLISSYCFLLYLMLVLIKFKELVTLNLFILKFFDNR</sequence>
<dbReference type="PANTHER" id="PTHR47019:SF1">
    <property type="entry name" value="LIPID II FLIPPASE MURJ"/>
    <property type="match status" value="1"/>
</dbReference>
<protein>
    <submittedName>
        <fullName evidence="11">Murein biosynthesis integral membrane protein MurJ</fullName>
    </submittedName>
</protein>
<keyword evidence="6 10" id="KW-1133">Transmembrane helix</keyword>
<name>A0A5M6DB09_9BACT</name>
<feature type="transmembrane region" description="Helical" evidence="10">
    <location>
        <begin position="235"/>
        <end position="255"/>
    </location>
</feature>
<dbReference type="GO" id="GO:0005886">
    <property type="term" value="C:plasma membrane"/>
    <property type="evidence" value="ECO:0007669"/>
    <property type="project" value="UniProtKB-SubCell"/>
</dbReference>
<dbReference type="InterPro" id="IPR051050">
    <property type="entry name" value="Lipid_II_flippase_MurJ/MviN"/>
</dbReference>
<evidence type="ECO:0000313" key="12">
    <source>
        <dbReference type="Proteomes" id="UP000323426"/>
    </source>
</evidence>
<proteinExistence type="inferred from homology"/>
<feature type="transmembrane region" description="Helical" evidence="10">
    <location>
        <begin position="446"/>
        <end position="470"/>
    </location>
</feature>
<accession>A0A5M6DB09</accession>
<dbReference type="InterPro" id="IPR004268">
    <property type="entry name" value="MurJ"/>
</dbReference>
<evidence type="ECO:0000256" key="9">
    <source>
        <dbReference type="ARBA" id="ARBA00061532"/>
    </source>
</evidence>
<dbReference type="Proteomes" id="UP000323426">
    <property type="component" value="Unassembled WGS sequence"/>
</dbReference>
<dbReference type="PRINTS" id="PR01806">
    <property type="entry name" value="VIRFACTRMVIN"/>
</dbReference>
<dbReference type="EMBL" id="VWSF01000010">
    <property type="protein sequence ID" value="KAA5544754.1"/>
    <property type="molecule type" value="Genomic_DNA"/>
</dbReference>
<dbReference type="GO" id="GO:0015648">
    <property type="term" value="F:lipid-linked peptidoglycan transporter activity"/>
    <property type="evidence" value="ECO:0007669"/>
    <property type="project" value="TreeGrafter"/>
</dbReference>
<comment type="subcellular location">
    <subcellularLocation>
        <location evidence="1">Cell membrane</location>
        <topology evidence="1">Multi-pass membrane protein</topology>
    </subcellularLocation>
</comment>
<gene>
    <name evidence="11" type="primary">murJ</name>
    <name evidence="11" type="ORF">F0145_13785</name>
</gene>
<comment type="function">
    <text evidence="8">Involved in peptidoglycan biosynthesis. Transports lipid-linked peptidoglycan precursors from the inner to the outer leaflet of the cytoplasmic membrane.</text>
</comment>
<evidence type="ECO:0000256" key="6">
    <source>
        <dbReference type="ARBA" id="ARBA00022989"/>
    </source>
</evidence>
<dbReference type="GO" id="GO:0009252">
    <property type="term" value="P:peptidoglycan biosynthetic process"/>
    <property type="evidence" value="ECO:0007669"/>
    <property type="project" value="UniProtKB-KW"/>
</dbReference>
<organism evidence="11 12">
    <name type="scientific">Adhaeribacter rhizoryzae</name>
    <dbReference type="NCBI Taxonomy" id="2607907"/>
    <lineage>
        <taxon>Bacteria</taxon>
        <taxon>Pseudomonadati</taxon>
        <taxon>Bacteroidota</taxon>
        <taxon>Cytophagia</taxon>
        <taxon>Cytophagales</taxon>
        <taxon>Hymenobacteraceae</taxon>
        <taxon>Adhaeribacter</taxon>
    </lineage>
</organism>
<keyword evidence="4" id="KW-0133">Cell shape</keyword>
<feature type="transmembrane region" description="Helical" evidence="10">
    <location>
        <begin position="95"/>
        <end position="117"/>
    </location>
</feature>
<keyword evidence="5" id="KW-0573">Peptidoglycan synthesis</keyword>
<evidence type="ECO:0000256" key="1">
    <source>
        <dbReference type="ARBA" id="ARBA00004651"/>
    </source>
</evidence>
<keyword evidence="2" id="KW-1003">Cell membrane</keyword>
<keyword evidence="12" id="KW-1185">Reference proteome</keyword>
<evidence type="ECO:0000256" key="5">
    <source>
        <dbReference type="ARBA" id="ARBA00022984"/>
    </source>
</evidence>
<feature type="transmembrane region" description="Helical" evidence="10">
    <location>
        <begin position="319"/>
        <end position="343"/>
    </location>
</feature>
<dbReference type="Pfam" id="PF03023">
    <property type="entry name" value="MurJ"/>
    <property type="match status" value="1"/>
</dbReference>
<feature type="transmembrane region" description="Helical" evidence="10">
    <location>
        <begin position="21"/>
        <end position="43"/>
    </location>
</feature>
<feature type="transmembrane region" description="Helical" evidence="10">
    <location>
        <begin position="413"/>
        <end position="434"/>
    </location>
</feature>
<feature type="transmembrane region" description="Helical" evidence="10">
    <location>
        <begin position="387"/>
        <end position="407"/>
    </location>
</feature>
<feature type="transmembrane region" description="Helical" evidence="10">
    <location>
        <begin position="195"/>
        <end position="214"/>
    </location>
</feature>
<dbReference type="GO" id="GO:0034204">
    <property type="term" value="P:lipid translocation"/>
    <property type="evidence" value="ECO:0007669"/>
    <property type="project" value="TreeGrafter"/>
</dbReference>
<feature type="transmembrane region" description="Helical" evidence="10">
    <location>
        <begin position="275"/>
        <end position="298"/>
    </location>
</feature>
<evidence type="ECO:0000256" key="4">
    <source>
        <dbReference type="ARBA" id="ARBA00022960"/>
    </source>
</evidence>
<feature type="transmembrane region" description="Helical" evidence="10">
    <location>
        <begin position="137"/>
        <end position="157"/>
    </location>
</feature>
<evidence type="ECO:0000256" key="8">
    <source>
        <dbReference type="ARBA" id="ARBA00060041"/>
    </source>
</evidence>
<evidence type="ECO:0000256" key="2">
    <source>
        <dbReference type="ARBA" id="ARBA00022475"/>
    </source>
</evidence>